<evidence type="ECO:0000313" key="6">
    <source>
        <dbReference type="Proteomes" id="UP000184420"/>
    </source>
</evidence>
<dbReference type="InterPro" id="IPR002347">
    <property type="entry name" value="SDR_fam"/>
</dbReference>
<dbReference type="PANTHER" id="PTHR44196">
    <property type="entry name" value="DEHYDROGENASE/REDUCTASE SDR FAMILY MEMBER 7B"/>
    <property type="match status" value="1"/>
</dbReference>
<evidence type="ECO:0000256" key="3">
    <source>
        <dbReference type="RuleBase" id="RU000363"/>
    </source>
</evidence>
<dbReference type="GO" id="GO:0016020">
    <property type="term" value="C:membrane"/>
    <property type="evidence" value="ECO:0007669"/>
    <property type="project" value="TreeGrafter"/>
</dbReference>
<gene>
    <name evidence="5" type="ORF">SAMN05444266_11140</name>
</gene>
<keyword evidence="2" id="KW-0560">Oxidoreductase</keyword>
<dbReference type="PRINTS" id="PR00080">
    <property type="entry name" value="SDRFAMILY"/>
</dbReference>
<dbReference type="STRING" id="1419482.SAMN05444266_11140"/>
<dbReference type="AlphaFoldDB" id="A0A1M7LM57"/>
<dbReference type="InterPro" id="IPR057326">
    <property type="entry name" value="KR_dom"/>
</dbReference>
<dbReference type="PANTHER" id="PTHR44196:SF1">
    <property type="entry name" value="DEHYDROGENASE_REDUCTASE SDR FAMILY MEMBER 7B"/>
    <property type="match status" value="1"/>
</dbReference>
<proteinExistence type="inferred from homology"/>
<dbReference type="SMART" id="SM00822">
    <property type="entry name" value="PKS_KR"/>
    <property type="match status" value="1"/>
</dbReference>
<dbReference type="EMBL" id="FRBL01000011">
    <property type="protein sequence ID" value="SHM79229.1"/>
    <property type="molecule type" value="Genomic_DNA"/>
</dbReference>
<dbReference type="RefSeq" id="WP_073086601.1">
    <property type="nucleotide sequence ID" value="NZ_FRBL01000011.1"/>
</dbReference>
<evidence type="ECO:0000256" key="2">
    <source>
        <dbReference type="ARBA" id="ARBA00023002"/>
    </source>
</evidence>
<protein>
    <submittedName>
        <fullName evidence="5">Uncharacterized oxidoreductase</fullName>
    </submittedName>
</protein>
<name>A0A1M7LM57_9BACT</name>
<feature type="domain" description="Ketoreductase" evidence="4">
    <location>
        <begin position="6"/>
        <end position="188"/>
    </location>
</feature>
<dbReference type="OrthoDB" id="9810734at2"/>
<dbReference type="SUPFAM" id="SSF51735">
    <property type="entry name" value="NAD(P)-binding Rossmann-fold domains"/>
    <property type="match status" value="1"/>
</dbReference>
<accession>A0A1M7LM57</accession>
<evidence type="ECO:0000259" key="4">
    <source>
        <dbReference type="SMART" id="SM00822"/>
    </source>
</evidence>
<sequence>MNTTANTILVTGGSAGIGLELAKALLAAGNTVIITGRDAARLKAAEAALPGVHTFRGDVAHPADVDALVQHLHNHHPALNIIVNNAGYANLNNLLDDTDTFEKAGREMLTNYLSIIRLNEKLLPLLRLQPEAAIVNVSSIVAFAPGSRLATYAASKAALHSYSQSLRVALKPAGIKVFELMPPLVNTEFSAEIGGQNGIPATQVAEEFLAALATDNYEIRVANTEAFYQLYLSSPQQALEVMNPQAAETLVP</sequence>
<keyword evidence="6" id="KW-1185">Reference proteome</keyword>
<dbReference type="Pfam" id="PF00106">
    <property type="entry name" value="adh_short"/>
    <property type="match status" value="1"/>
</dbReference>
<dbReference type="Proteomes" id="UP000184420">
    <property type="component" value="Unassembled WGS sequence"/>
</dbReference>
<reference evidence="5 6" key="1">
    <citation type="submission" date="2016-11" db="EMBL/GenBank/DDBJ databases">
        <authorList>
            <person name="Jaros S."/>
            <person name="Januszkiewicz K."/>
            <person name="Wedrychowicz H."/>
        </authorList>
    </citation>
    <scope>NUCLEOTIDE SEQUENCE [LARGE SCALE GENOMIC DNA]</scope>
    <source>
        <strain evidence="5 6">DSM 27406</strain>
    </source>
</reference>
<comment type="similarity">
    <text evidence="1 3">Belongs to the short-chain dehydrogenases/reductases (SDR) family.</text>
</comment>
<dbReference type="InterPro" id="IPR036291">
    <property type="entry name" value="NAD(P)-bd_dom_sf"/>
</dbReference>
<dbReference type="GO" id="GO:0016491">
    <property type="term" value="F:oxidoreductase activity"/>
    <property type="evidence" value="ECO:0007669"/>
    <property type="project" value="UniProtKB-KW"/>
</dbReference>
<evidence type="ECO:0000313" key="5">
    <source>
        <dbReference type="EMBL" id="SHM79229.1"/>
    </source>
</evidence>
<organism evidence="5 6">
    <name type="scientific">Chitinophaga jiangningensis</name>
    <dbReference type="NCBI Taxonomy" id="1419482"/>
    <lineage>
        <taxon>Bacteria</taxon>
        <taxon>Pseudomonadati</taxon>
        <taxon>Bacteroidota</taxon>
        <taxon>Chitinophagia</taxon>
        <taxon>Chitinophagales</taxon>
        <taxon>Chitinophagaceae</taxon>
        <taxon>Chitinophaga</taxon>
    </lineage>
</organism>
<dbReference type="InterPro" id="IPR020904">
    <property type="entry name" value="Sc_DH/Rdtase_CS"/>
</dbReference>
<dbReference type="Gene3D" id="3.40.50.720">
    <property type="entry name" value="NAD(P)-binding Rossmann-like Domain"/>
    <property type="match status" value="1"/>
</dbReference>
<dbReference type="PRINTS" id="PR00081">
    <property type="entry name" value="GDHRDH"/>
</dbReference>
<dbReference type="PROSITE" id="PS00061">
    <property type="entry name" value="ADH_SHORT"/>
    <property type="match status" value="1"/>
</dbReference>
<evidence type="ECO:0000256" key="1">
    <source>
        <dbReference type="ARBA" id="ARBA00006484"/>
    </source>
</evidence>